<name>A0A2N5CGF4_9BURK</name>
<keyword evidence="3 12" id="KW-0813">Transport</keyword>
<evidence type="ECO:0000256" key="8">
    <source>
        <dbReference type="ARBA" id="ARBA00023077"/>
    </source>
</evidence>
<feature type="compositionally biased region" description="Low complexity" evidence="14">
    <location>
        <begin position="37"/>
        <end position="50"/>
    </location>
</feature>
<dbReference type="InterPro" id="IPR000531">
    <property type="entry name" value="Beta-barrel_TonB"/>
</dbReference>
<keyword evidence="11 12" id="KW-0998">Cell outer membrane</keyword>
<evidence type="ECO:0000256" key="1">
    <source>
        <dbReference type="ARBA" id="ARBA00004571"/>
    </source>
</evidence>
<keyword evidence="5 12" id="KW-0812">Transmembrane</keyword>
<comment type="caution">
    <text evidence="18">The sequence shown here is derived from an EMBL/GenBank/DDBJ whole genome shotgun (WGS) entry which is preliminary data.</text>
</comment>
<feature type="signal peptide" evidence="15">
    <location>
        <begin position="1"/>
        <end position="22"/>
    </location>
</feature>
<dbReference type="OrthoDB" id="9790771at2"/>
<evidence type="ECO:0000256" key="15">
    <source>
        <dbReference type="SAM" id="SignalP"/>
    </source>
</evidence>
<keyword evidence="10 18" id="KW-0675">Receptor</keyword>
<dbReference type="GO" id="GO:0009279">
    <property type="term" value="C:cell outer membrane"/>
    <property type="evidence" value="ECO:0007669"/>
    <property type="project" value="UniProtKB-SubCell"/>
</dbReference>
<dbReference type="Gene3D" id="2.170.130.10">
    <property type="entry name" value="TonB-dependent receptor, plug domain"/>
    <property type="match status" value="1"/>
</dbReference>
<evidence type="ECO:0000256" key="6">
    <source>
        <dbReference type="ARBA" id="ARBA00022729"/>
    </source>
</evidence>
<dbReference type="RefSeq" id="WP_101680661.1">
    <property type="nucleotide sequence ID" value="NZ_PJRP01000002.1"/>
</dbReference>
<keyword evidence="7" id="KW-0406">Ion transport</keyword>
<dbReference type="EMBL" id="PJRP01000002">
    <property type="protein sequence ID" value="PLQ01301.1"/>
    <property type="molecule type" value="Genomic_DNA"/>
</dbReference>
<dbReference type="CDD" id="cd01347">
    <property type="entry name" value="ligand_gated_channel"/>
    <property type="match status" value="1"/>
</dbReference>
<dbReference type="InterPro" id="IPR010105">
    <property type="entry name" value="TonB_sidphr_rcpt"/>
</dbReference>
<feature type="domain" description="TonB-dependent receptor plug" evidence="17">
    <location>
        <begin position="87"/>
        <end position="185"/>
    </location>
</feature>
<evidence type="ECO:0000259" key="16">
    <source>
        <dbReference type="Pfam" id="PF00593"/>
    </source>
</evidence>
<protein>
    <submittedName>
        <fullName evidence="18">TonB-dependent siderophore receptor</fullName>
    </submittedName>
</protein>
<keyword evidence="9 12" id="KW-0472">Membrane</keyword>
<evidence type="ECO:0000256" key="9">
    <source>
        <dbReference type="ARBA" id="ARBA00023136"/>
    </source>
</evidence>
<dbReference type="GO" id="GO:0015344">
    <property type="term" value="F:siderophore uptake transmembrane transporter activity"/>
    <property type="evidence" value="ECO:0007669"/>
    <property type="project" value="TreeGrafter"/>
</dbReference>
<evidence type="ECO:0000256" key="14">
    <source>
        <dbReference type="SAM" id="MobiDB-lite"/>
    </source>
</evidence>
<proteinExistence type="inferred from homology"/>
<evidence type="ECO:0000256" key="4">
    <source>
        <dbReference type="ARBA" id="ARBA00022452"/>
    </source>
</evidence>
<feature type="domain" description="TonB-dependent receptor-like beta-barrel" evidence="16">
    <location>
        <begin position="275"/>
        <end position="728"/>
    </location>
</feature>
<dbReference type="AlphaFoldDB" id="A0A2N5CGF4"/>
<dbReference type="Proteomes" id="UP000234341">
    <property type="component" value="Unassembled WGS sequence"/>
</dbReference>
<dbReference type="SUPFAM" id="SSF56935">
    <property type="entry name" value="Porins"/>
    <property type="match status" value="1"/>
</dbReference>
<keyword evidence="8 13" id="KW-0798">TonB box</keyword>
<comment type="similarity">
    <text evidence="2 12 13">Belongs to the TonB-dependent receptor family.</text>
</comment>
<evidence type="ECO:0000256" key="2">
    <source>
        <dbReference type="ARBA" id="ARBA00009810"/>
    </source>
</evidence>
<evidence type="ECO:0000256" key="5">
    <source>
        <dbReference type="ARBA" id="ARBA00022692"/>
    </source>
</evidence>
<evidence type="ECO:0000313" key="19">
    <source>
        <dbReference type="Proteomes" id="UP000234341"/>
    </source>
</evidence>
<dbReference type="InterPro" id="IPR012910">
    <property type="entry name" value="Plug_dom"/>
</dbReference>
<reference evidence="18 19" key="1">
    <citation type="submission" date="2017-12" db="EMBL/GenBank/DDBJ databases">
        <title>Genome sequence of the active heterotrophic nitrifier-denitrifier, Cupriavidus pauculus UM1.</title>
        <authorList>
            <person name="Putonti C."/>
            <person name="Castignetti D."/>
        </authorList>
    </citation>
    <scope>NUCLEOTIDE SEQUENCE [LARGE SCALE GENOMIC DNA]</scope>
    <source>
        <strain evidence="18 19">UM1</strain>
    </source>
</reference>
<evidence type="ECO:0000313" key="18">
    <source>
        <dbReference type="EMBL" id="PLQ01301.1"/>
    </source>
</evidence>
<gene>
    <name evidence="18" type="ORF">CYJ10_06340</name>
</gene>
<keyword evidence="4 12" id="KW-1134">Transmembrane beta strand</keyword>
<dbReference type="NCBIfam" id="TIGR01783">
    <property type="entry name" value="TonB-siderophor"/>
    <property type="match status" value="1"/>
</dbReference>
<organism evidence="18 19">
    <name type="scientific">Cupriavidus pauculus</name>
    <dbReference type="NCBI Taxonomy" id="82633"/>
    <lineage>
        <taxon>Bacteria</taxon>
        <taxon>Pseudomonadati</taxon>
        <taxon>Pseudomonadota</taxon>
        <taxon>Betaproteobacteria</taxon>
        <taxon>Burkholderiales</taxon>
        <taxon>Burkholderiaceae</taxon>
        <taxon>Cupriavidus</taxon>
    </lineage>
</organism>
<evidence type="ECO:0000259" key="17">
    <source>
        <dbReference type="Pfam" id="PF07715"/>
    </source>
</evidence>
<comment type="subcellular location">
    <subcellularLocation>
        <location evidence="1 12">Cell outer membrane</location>
        <topology evidence="1 12">Multi-pass membrane protein</topology>
    </subcellularLocation>
</comment>
<keyword evidence="6 15" id="KW-0732">Signal</keyword>
<feature type="chain" id="PRO_5014885262" evidence="15">
    <location>
        <begin position="23"/>
        <end position="761"/>
    </location>
</feature>
<dbReference type="PANTHER" id="PTHR32552">
    <property type="entry name" value="FERRICHROME IRON RECEPTOR-RELATED"/>
    <property type="match status" value="1"/>
</dbReference>
<evidence type="ECO:0000256" key="11">
    <source>
        <dbReference type="ARBA" id="ARBA00023237"/>
    </source>
</evidence>
<feature type="region of interest" description="Disordered" evidence="14">
    <location>
        <begin position="37"/>
        <end position="57"/>
    </location>
</feature>
<dbReference type="STRING" id="82633.GCA_000974605_04687"/>
<dbReference type="FunFam" id="2.170.130.10:FF:000001">
    <property type="entry name" value="Catecholate siderophore TonB-dependent receptor"/>
    <property type="match status" value="1"/>
</dbReference>
<evidence type="ECO:0000256" key="3">
    <source>
        <dbReference type="ARBA" id="ARBA00022448"/>
    </source>
</evidence>
<evidence type="ECO:0000256" key="13">
    <source>
        <dbReference type="RuleBase" id="RU003357"/>
    </source>
</evidence>
<evidence type="ECO:0000256" key="10">
    <source>
        <dbReference type="ARBA" id="ARBA00023170"/>
    </source>
</evidence>
<dbReference type="GO" id="GO:0038023">
    <property type="term" value="F:signaling receptor activity"/>
    <property type="evidence" value="ECO:0007669"/>
    <property type="project" value="InterPro"/>
</dbReference>
<dbReference type="InterPro" id="IPR036942">
    <property type="entry name" value="Beta-barrel_TonB_sf"/>
</dbReference>
<dbReference type="Gene3D" id="2.40.170.20">
    <property type="entry name" value="TonB-dependent receptor, beta-barrel domain"/>
    <property type="match status" value="1"/>
</dbReference>
<dbReference type="GO" id="GO:0015891">
    <property type="term" value="P:siderophore transport"/>
    <property type="evidence" value="ECO:0007669"/>
    <property type="project" value="InterPro"/>
</dbReference>
<evidence type="ECO:0000256" key="7">
    <source>
        <dbReference type="ARBA" id="ARBA00023065"/>
    </source>
</evidence>
<dbReference type="Pfam" id="PF07715">
    <property type="entry name" value="Plug"/>
    <property type="match status" value="1"/>
</dbReference>
<dbReference type="InterPro" id="IPR037066">
    <property type="entry name" value="Plug_dom_sf"/>
</dbReference>
<dbReference type="PROSITE" id="PS52016">
    <property type="entry name" value="TONB_DEPENDENT_REC_3"/>
    <property type="match status" value="1"/>
</dbReference>
<sequence length="761" mass="81600">MLRRTPVATALVALFAAPAAFAQQAVQPAQQVPAAPAATAAPNAAPATPAKAESAPQTLREVTVQGAASRDDFNPAGSQLSKLPADLRDVPQSVTIVNRALMESQGASSLADALRNVPGITIGGAEGGQIGNNINLNGFSARTDIYLDGFRDRGQYYRDTFALDQVEVLMGPSSMLFGRGSTGGVINQVTKKPKLQAATEVTGSVTTNGLVRATADVNTPTGDTSAFRISAMAQDGKPSTRDEMTVQDFGIAPSWRFGIGTSTEITLSALLQHNEDMPDYGLPAINGHPVKVDRNTFYGFNNDRTRQNIVSLNGAIDHKFSPNLRLRNVTAFNYVETDARETAPNAVGSINAAGAFTALTTTNLPLSQLYVRQQSHDRNIRDYSIFNQTELTAKFDTGPVKHTLLTGLELGHDGYNNQNYYRNGSCGSTALNPTTGTSGFVACTPVIDPPYQDSPGSVATRTGNLQGGSANTVAVYANDSIEFSKQWKAVAGLRYDKYIASISNSINSGNTTGNTALANANQDVHFTSVRLGGIWQPTEAQSYYISYGTSFNPSLEQLVGTVGQQSLDPEKNKAYEAGGKWDLMSGNLSVTSAIFRITKDNARSQIDATTYALTGKIQVDGFRAGVTGRITPKWQVFAGYTYLDAEIKSGIAAGTQGMVPTNTPKHTATAWTSYSILPSWEVGGGAFYMSQRYANNTNTVQVGGFVRWDGMIAYHQPKYDVRLNLFNIFDKKYYDALIQSDGGRSVPGTGRTAMLSFTYRM</sequence>
<dbReference type="PANTHER" id="PTHR32552:SF83">
    <property type="entry name" value="BLR3904 PROTEIN"/>
    <property type="match status" value="1"/>
</dbReference>
<dbReference type="InterPro" id="IPR039426">
    <property type="entry name" value="TonB-dep_rcpt-like"/>
</dbReference>
<evidence type="ECO:0000256" key="12">
    <source>
        <dbReference type="PROSITE-ProRule" id="PRU01360"/>
    </source>
</evidence>
<dbReference type="Pfam" id="PF00593">
    <property type="entry name" value="TonB_dep_Rec_b-barrel"/>
    <property type="match status" value="1"/>
</dbReference>
<accession>A0A2N5CGF4</accession>